<organism evidence="1 2">
    <name type="scientific">Peribacillus butanolivorans</name>
    <dbReference type="NCBI Taxonomy" id="421767"/>
    <lineage>
        <taxon>Bacteria</taxon>
        <taxon>Bacillati</taxon>
        <taxon>Bacillota</taxon>
        <taxon>Bacilli</taxon>
        <taxon>Bacillales</taxon>
        <taxon>Bacillaceae</taxon>
        <taxon>Peribacillus</taxon>
    </lineage>
</organism>
<evidence type="ECO:0000313" key="2">
    <source>
        <dbReference type="Proteomes" id="UP000260457"/>
    </source>
</evidence>
<evidence type="ECO:0000313" key="1">
    <source>
        <dbReference type="EMBL" id="AXN41612.1"/>
    </source>
</evidence>
<reference evidence="1 2" key="1">
    <citation type="submission" date="2018-07" db="EMBL/GenBank/DDBJ databases">
        <title>The molecular basis for the intramolecular migration of carboxyl group in the catabolism of para-hydroxybenzoate via gentisate.</title>
        <authorList>
            <person name="Zhao H."/>
            <person name="Xu Y."/>
            <person name="Lin S."/>
            <person name="Spain J.C."/>
            <person name="Zhou N.-Y."/>
        </authorList>
    </citation>
    <scope>NUCLEOTIDE SEQUENCE [LARGE SCALE GENOMIC DNA]</scope>
    <source>
        <strain evidence="1 2">PHB-7a</strain>
    </source>
</reference>
<dbReference type="Proteomes" id="UP000260457">
    <property type="component" value="Chromosome"/>
</dbReference>
<dbReference type="InterPro" id="IPR015421">
    <property type="entry name" value="PyrdxlP-dep_Trfase_major"/>
</dbReference>
<dbReference type="EMBL" id="CP030926">
    <property type="protein sequence ID" value="AXN41612.1"/>
    <property type="molecule type" value="Genomic_DNA"/>
</dbReference>
<sequence length="36" mass="4154">MKRFLYSGRHRQEVGAVIMEPVQGEGGFIVLFVRFV</sequence>
<accession>A0ABM6XSX7</accession>
<proteinExistence type="predicted"/>
<name>A0ABM6XSX7_9BACI</name>
<dbReference type="GO" id="GO:0008483">
    <property type="term" value="F:transaminase activity"/>
    <property type="evidence" value="ECO:0007669"/>
    <property type="project" value="UniProtKB-KW"/>
</dbReference>
<gene>
    <name evidence="1" type="ORF">DTO10_00635</name>
</gene>
<keyword evidence="1" id="KW-0032">Aminotransferase</keyword>
<protein>
    <submittedName>
        <fullName evidence="1">Aminotransferase class III-fold pyridoxal phosphate-dependent enzyme</fullName>
    </submittedName>
</protein>
<keyword evidence="1" id="KW-0808">Transferase</keyword>
<keyword evidence="2" id="KW-1185">Reference proteome</keyword>
<dbReference type="Gene3D" id="3.40.640.10">
    <property type="entry name" value="Type I PLP-dependent aspartate aminotransferase-like (Major domain)"/>
    <property type="match status" value="1"/>
</dbReference>